<evidence type="ECO:0000313" key="3">
    <source>
        <dbReference type="Proteomes" id="UP001227162"/>
    </source>
</evidence>
<proteinExistence type="predicted"/>
<evidence type="ECO:0000259" key="1">
    <source>
        <dbReference type="Pfam" id="PF09836"/>
    </source>
</evidence>
<comment type="caution">
    <text evidence="2">The sequence shown here is derived from an EMBL/GenBank/DDBJ whole genome shotgun (WGS) entry which is preliminary data.</text>
</comment>
<protein>
    <submittedName>
        <fullName evidence="2">DNA-binding domain-containing protein</fullName>
    </submittedName>
</protein>
<dbReference type="EMBL" id="JANFFA010000001">
    <property type="protein sequence ID" value="MDQ2093419.1"/>
    <property type="molecule type" value="Genomic_DNA"/>
</dbReference>
<feature type="domain" description="Putative DNA-binding" evidence="1">
    <location>
        <begin position="9"/>
        <end position="101"/>
    </location>
</feature>
<keyword evidence="2" id="KW-0238">DNA-binding</keyword>
<dbReference type="AlphaFoldDB" id="A0AAJ1U5I9"/>
<dbReference type="Pfam" id="PF09836">
    <property type="entry name" value="DUF2063"/>
    <property type="match status" value="1"/>
</dbReference>
<keyword evidence="3" id="KW-1185">Reference proteome</keyword>
<reference evidence="2" key="1">
    <citation type="submission" date="2022-07" db="EMBL/GenBank/DDBJ databases">
        <authorList>
            <person name="Otstavnykh N."/>
            <person name="Isaeva M."/>
            <person name="Bystritskaya E."/>
        </authorList>
    </citation>
    <scope>NUCLEOTIDE SEQUENCE</scope>
    <source>
        <strain evidence="2">10Alg 79</strain>
    </source>
</reference>
<dbReference type="RefSeq" id="WP_317625010.1">
    <property type="nucleotide sequence ID" value="NZ_JANFFA010000001.1"/>
</dbReference>
<name>A0AAJ1U5I9_9RHOB</name>
<sequence>MSAHHLSDQALFAEGLFSPELPTAETLALRDGRGHPAGRRFSVYRNNVASSLTEALEQTFPTVLKLLGEENFRAIAGIFLRREPPRSPILARYGAGFGNFLDEFEPLAHLPYLGDVARLDRALVTAYHAADATPLRAEDLAAIPPDDLPALRLALAPACQVLVSRWPLFGIWQFNQSDDAPQPPGVAQSVLVTRPEFDPIARLLPPGGAAFLAALDKGQPLGVAADTAAEADPDFDLPALLGQLLSDGALLHAPPEETP</sequence>
<evidence type="ECO:0000313" key="2">
    <source>
        <dbReference type="EMBL" id="MDQ2093419.1"/>
    </source>
</evidence>
<gene>
    <name evidence="2" type="ORF">NOI20_04795</name>
</gene>
<accession>A0AAJ1U5I9</accession>
<dbReference type="InterPro" id="IPR018640">
    <property type="entry name" value="DUF2063"/>
</dbReference>
<dbReference type="GO" id="GO:0003677">
    <property type="term" value="F:DNA binding"/>
    <property type="evidence" value="ECO:0007669"/>
    <property type="project" value="UniProtKB-KW"/>
</dbReference>
<dbReference type="Gene3D" id="1.10.150.690">
    <property type="entry name" value="DUF2063"/>
    <property type="match status" value="1"/>
</dbReference>
<dbReference type="InterPro" id="IPR044922">
    <property type="entry name" value="DUF2063_N_sf"/>
</dbReference>
<reference evidence="2" key="2">
    <citation type="submission" date="2023-04" db="EMBL/GenBank/DDBJ databases">
        <title>'Rhodoalgimonas zhirmunskyi' gen. nov., isolated from a red alga.</title>
        <authorList>
            <person name="Nedashkovskaya O.I."/>
            <person name="Otstavnykh N.Y."/>
            <person name="Bystritskaya E.P."/>
            <person name="Balabanova L.A."/>
            <person name="Isaeva M.P."/>
        </authorList>
    </citation>
    <scope>NUCLEOTIDE SEQUENCE</scope>
    <source>
        <strain evidence="2">10Alg 79</strain>
    </source>
</reference>
<organism evidence="2 3">
    <name type="scientific">Rhodalgimonas zhirmunskyi</name>
    <dbReference type="NCBI Taxonomy" id="2964767"/>
    <lineage>
        <taxon>Bacteria</taxon>
        <taxon>Pseudomonadati</taxon>
        <taxon>Pseudomonadota</taxon>
        <taxon>Alphaproteobacteria</taxon>
        <taxon>Rhodobacterales</taxon>
        <taxon>Roseobacteraceae</taxon>
        <taxon>Rhodalgimonas</taxon>
    </lineage>
</organism>
<dbReference type="Proteomes" id="UP001227162">
    <property type="component" value="Unassembled WGS sequence"/>
</dbReference>